<accession>A0A8J5QHX5</accession>
<evidence type="ECO:0008006" key="7">
    <source>
        <dbReference type="Google" id="ProtNLM"/>
    </source>
</evidence>
<dbReference type="GO" id="GO:0008783">
    <property type="term" value="F:agmatinase activity"/>
    <property type="evidence" value="ECO:0007669"/>
    <property type="project" value="TreeGrafter"/>
</dbReference>
<sequence length="373" mass="41524">MQFLKSLVLATTMVLTSANETSDPKLVEIWGDLWPFQGINTFAHLDHFSCLVDKTIPFDVGIIGVPFDTAVSYRPGARFGPRAIRAASQRQTSLRGFNPRAMFNPYDSWAKVVDCGDLPVTPMDNSLAFRQMNAGFEELLLRRQSTSENKVPPRFVLLGGDHSILLPHIRALNKVYGPVNIIHFDAHLDTWSPDKYPSYWHSEQSELNHGSMLWKAHEEGLTTKTNIHAGIRTKLSGLIDLEDDDSQDFIRIEADDIWLKGPEYVIKKILDVVPKDTPSYISVDIDVLDPGFASGTGTQEPGGWLPRELIHILRGIEELTIVGADIVEVAPAYDYAEVTATNGAQVAYEILTSMVKKGAIDPSVVKIIHTFEQ</sequence>
<keyword evidence="2" id="KW-0378">Hydrolase</keyword>
<dbReference type="EMBL" id="JAGSYN010000056">
    <property type="protein sequence ID" value="KAG7664956.1"/>
    <property type="molecule type" value="Genomic_DNA"/>
</dbReference>
<gene>
    <name evidence="5" type="ORF">J8A68_001484</name>
</gene>
<evidence type="ECO:0000256" key="1">
    <source>
        <dbReference type="ARBA" id="ARBA00022723"/>
    </source>
</evidence>
<comment type="similarity">
    <text evidence="3">Belongs to the arginase family.</text>
</comment>
<dbReference type="PROSITE" id="PS51409">
    <property type="entry name" value="ARGINASE_2"/>
    <property type="match status" value="1"/>
</dbReference>
<feature type="chain" id="PRO_5035259734" description="Agmatinase" evidence="4">
    <location>
        <begin position="19"/>
        <end position="373"/>
    </location>
</feature>
<proteinExistence type="inferred from homology"/>
<keyword evidence="4" id="KW-0732">Signal</keyword>
<dbReference type="PANTHER" id="PTHR11358">
    <property type="entry name" value="ARGINASE/AGMATINASE"/>
    <property type="match status" value="1"/>
</dbReference>
<dbReference type="CDD" id="cd11592">
    <property type="entry name" value="Agmatinase_PAH"/>
    <property type="match status" value="1"/>
</dbReference>
<dbReference type="AlphaFoldDB" id="A0A8J5QHX5"/>
<dbReference type="Proteomes" id="UP000694255">
    <property type="component" value="Unassembled WGS sequence"/>
</dbReference>
<dbReference type="Pfam" id="PF00491">
    <property type="entry name" value="Arginase"/>
    <property type="match status" value="1"/>
</dbReference>
<evidence type="ECO:0000313" key="5">
    <source>
        <dbReference type="EMBL" id="KAG7664956.1"/>
    </source>
</evidence>
<reference evidence="5 6" key="1">
    <citation type="journal article" date="2021" name="DNA Res.">
        <title>Genome analysis of Candida subhashii reveals its hybrid nature and dual mitochondrial genome conformations.</title>
        <authorList>
            <person name="Mixao V."/>
            <person name="Hegedusova E."/>
            <person name="Saus E."/>
            <person name="Pryszcz L.P."/>
            <person name="Cillingova A."/>
            <person name="Nosek J."/>
            <person name="Gabaldon T."/>
        </authorList>
    </citation>
    <scope>NUCLEOTIDE SEQUENCE [LARGE SCALE GENOMIC DNA]</scope>
    <source>
        <strain evidence="5 6">CBS 10753</strain>
    </source>
</reference>
<dbReference type="NCBIfam" id="TIGR01230">
    <property type="entry name" value="agmatinase"/>
    <property type="match status" value="1"/>
</dbReference>
<evidence type="ECO:0000256" key="4">
    <source>
        <dbReference type="SAM" id="SignalP"/>
    </source>
</evidence>
<dbReference type="PANTHER" id="PTHR11358:SF26">
    <property type="entry name" value="GUANIDINO ACID HYDROLASE, MITOCHONDRIAL"/>
    <property type="match status" value="1"/>
</dbReference>
<dbReference type="FunFam" id="3.40.800.10:FF:000014">
    <property type="entry name" value="Arginase family protein"/>
    <property type="match status" value="1"/>
</dbReference>
<dbReference type="PIRSF" id="PIRSF036979">
    <property type="entry name" value="Arginase"/>
    <property type="match status" value="1"/>
</dbReference>
<dbReference type="GO" id="GO:0046872">
    <property type="term" value="F:metal ion binding"/>
    <property type="evidence" value="ECO:0007669"/>
    <property type="project" value="UniProtKB-KW"/>
</dbReference>
<keyword evidence="6" id="KW-1185">Reference proteome</keyword>
<organism evidence="5 6">
    <name type="scientific">[Candida] subhashii</name>
    <dbReference type="NCBI Taxonomy" id="561895"/>
    <lineage>
        <taxon>Eukaryota</taxon>
        <taxon>Fungi</taxon>
        <taxon>Dikarya</taxon>
        <taxon>Ascomycota</taxon>
        <taxon>Saccharomycotina</taxon>
        <taxon>Pichiomycetes</taxon>
        <taxon>Debaryomycetaceae</taxon>
        <taxon>Spathaspora</taxon>
    </lineage>
</organism>
<evidence type="ECO:0000256" key="2">
    <source>
        <dbReference type="ARBA" id="ARBA00022801"/>
    </source>
</evidence>
<dbReference type="RefSeq" id="XP_049265188.1">
    <property type="nucleotide sequence ID" value="XM_049405141.1"/>
</dbReference>
<evidence type="ECO:0000256" key="3">
    <source>
        <dbReference type="PROSITE-ProRule" id="PRU00742"/>
    </source>
</evidence>
<name>A0A8J5QHX5_9ASCO</name>
<keyword evidence="1" id="KW-0479">Metal-binding</keyword>
<feature type="signal peptide" evidence="4">
    <location>
        <begin position="1"/>
        <end position="18"/>
    </location>
</feature>
<dbReference type="GeneID" id="73468285"/>
<dbReference type="InterPro" id="IPR006035">
    <property type="entry name" value="Ureohydrolase"/>
</dbReference>
<dbReference type="InterPro" id="IPR005925">
    <property type="entry name" value="Agmatinase-rel"/>
</dbReference>
<dbReference type="GO" id="GO:0033389">
    <property type="term" value="P:putrescine biosynthetic process from arginine, via agmatine"/>
    <property type="evidence" value="ECO:0007669"/>
    <property type="project" value="TreeGrafter"/>
</dbReference>
<dbReference type="OrthoDB" id="288726at2759"/>
<comment type="caution">
    <text evidence="5">The sequence shown here is derived from an EMBL/GenBank/DDBJ whole genome shotgun (WGS) entry which is preliminary data.</text>
</comment>
<protein>
    <recommendedName>
        <fullName evidence="7">Agmatinase</fullName>
    </recommendedName>
</protein>
<evidence type="ECO:0000313" key="6">
    <source>
        <dbReference type="Proteomes" id="UP000694255"/>
    </source>
</evidence>